<keyword evidence="2" id="KW-1185">Reference proteome</keyword>
<evidence type="ECO:0000313" key="2">
    <source>
        <dbReference type="Proteomes" id="UP001148786"/>
    </source>
</evidence>
<organism evidence="1 2">
    <name type="scientific">Agrocybe chaxingu</name>
    <dbReference type="NCBI Taxonomy" id="84603"/>
    <lineage>
        <taxon>Eukaryota</taxon>
        <taxon>Fungi</taxon>
        <taxon>Dikarya</taxon>
        <taxon>Basidiomycota</taxon>
        <taxon>Agaricomycotina</taxon>
        <taxon>Agaricomycetes</taxon>
        <taxon>Agaricomycetidae</taxon>
        <taxon>Agaricales</taxon>
        <taxon>Agaricineae</taxon>
        <taxon>Strophariaceae</taxon>
        <taxon>Agrocybe</taxon>
    </lineage>
</organism>
<comment type="caution">
    <text evidence="1">The sequence shown here is derived from an EMBL/GenBank/DDBJ whole genome shotgun (WGS) entry which is preliminary data.</text>
</comment>
<proteinExistence type="predicted"/>
<sequence>MPSYTVVVKDTSPILSYRGSWSAGSSRDGLADQYLQSTFTLTQTSGDTMSMQFFGSAVAIIGAKRGNHGNYQVQVDTALYPSATGASNQDLFNQTLFSASLGMGLHNLTLTNSESKFFDVDYVTFDTSIGTANEELIVNTFPATHPSFVYSPSSSWAEPGAVGAFTGSSGRATSDPSASATFTFQVSDENTLSLEVIAETISKGNDYSALNLTLYQ</sequence>
<dbReference type="Gene3D" id="2.60.120.260">
    <property type="entry name" value="Galactose-binding domain-like"/>
    <property type="match status" value="1"/>
</dbReference>
<gene>
    <name evidence="1" type="ORF">NLJ89_g8851</name>
</gene>
<dbReference type="AlphaFoldDB" id="A0A9W8JWU2"/>
<accession>A0A9W8JWU2</accession>
<dbReference type="EMBL" id="JANKHO010001271">
    <property type="protein sequence ID" value="KAJ3502520.1"/>
    <property type="molecule type" value="Genomic_DNA"/>
</dbReference>
<dbReference type="Proteomes" id="UP001148786">
    <property type="component" value="Unassembled WGS sequence"/>
</dbReference>
<protein>
    <submittedName>
        <fullName evidence="1">Uncharacterized protein</fullName>
    </submittedName>
</protein>
<name>A0A9W8JWU2_9AGAR</name>
<evidence type="ECO:0000313" key="1">
    <source>
        <dbReference type="EMBL" id="KAJ3502520.1"/>
    </source>
</evidence>
<dbReference type="OrthoDB" id="2564234at2759"/>
<reference evidence="1" key="1">
    <citation type="submission" date="2022-07" db="EMBL/GenBank/DDBJ databases">
        <title>Genome Sequence of Agrocybe chaxingu.</title>
        <authorList>
            <person name="Buettner E."/>
        </authorList>
    </citation>
    <scope>NUCLEOTIDE SEQUENCE</scope>
    <source>
        <strain evidence="1">MP-N11</strain>
    </source>
</reference>